<sequence>MQRHRLDGPPAAIVTRVRELVGRERTLTFTALTARLSDCRWINLLRALNHLEQQHVIKLTPLPWDYEIRLMTNGPSATKGE</sequence>
<protein>
    <submittedName>
        <fullName evidence="1">Uncharacterized protein</fullName>
    </submittedName>
</protein>
<evidence type="ECO:0000313" key="2">
    <source>
        <dbReference type="Proteomes" id="UP000248168"/>
    </source>
</evidence>
<evidence type="ECO:0000313" key="1">
    <source>
        <dbReference type="EMBL" id="SPP66072.1"/>
    </source>
</evidence>
<organism evidence="1 2">
    <name type="scientific">Nitrospira lenta</name>
    <dbReference type="NCBI Taxonomy" id="1436998"/>
    <lineage>
        <taxon>Bacteria</taxon>
        <taxon>Pseudomonadati</taxon>
        <taxon>Nitrospirota</taxon>
        <taxon>Nitrospiria</taxon>
        <taxon>Nitrospirales</taxon>
        <taxon>Nitrospiraceae</taxon>
        <taxon>Nitrospira</taxon>
    </lineage>
</organism>
<dbReference type="Proteomes" id="UP000248168">
    <property type="component" value="Unassembled WGS sequence"/>
</dbReference>
<reference evidence="2" key="1">
    <citation type="submission" date="2018-04" db="EMBL/GenBank/DDBJ databases">
        <authorList>
            <person name="Lucker S."/>
            <person name="Sakoula D."/>
        </authorList>
    </citation>
    <scope>NUCLEOTIDE SEQUENCE [LARGE SCALE GENOMIC DNA]</scope>
</reference>
<dbReference type="RefSeq" id="WP_121990288.1">
    <property type="nucleotide sequence ID" value="NZ_OUNR01000018.1"/>
</dbReference>
<dbReference type="EMBL" id="OUNR01000018">
    <property type="protein sequence ID" value="SPP66072.1"/>
    <property type="molecule type" value="Genomic_DNA"/>
</dbReference>
<keyword evidence="2" id="KW-1185">Reference proteome</keyword>
<dbReference type="AlphaFoldDB" id="A0A330LAY6"/>
<gene>
    <name evidence="1" type="ORF">NITLEN_50112</name>
</gene>
<accession>A0A330LAY6</accession>
<proteinExistence type="predicted"/>
<dbReference type="InParanoid" id="A0A330LAY6"/>
<name>A0A330LAY6_9BACT</name>